<dbReference type="GO" id="GO:0016787">
    <property type="term" value="F:hydrolase activity"/>
    <property type="evidence" value="ECO:0007669"/>
    <property type="project" value="UniProtKB-KW"/>
</dbReference>
<accession>A0ABU5E2B1</accession>
<dbReference type="PANTHER" id="PTHR10907:SF47">
    <property type="entry name" value="REGUCALCIN"/>
    <property type="match status" value="1"/>
</dbReference>
<dbReference type="PANTHER" id="PTHR10907">
    <property type="entry name" value="REGUCALCIN"/>
    <property type="match status" value="1"/>
</dbReference>
<sequence length="291" mass="32026">MSAEPQCVVKTPAALGESVLWHPVDKKIYWLDLKGPDVHIYDPATQAAEVWHLDLDVPMGTMVRAKEGFILTGREGAYKVDVKARKLTKWLDPNDRPSLTMFNDGKVDRQGRLWLCTSDTKETEPIGGIYRVTADGETQVQDRGFACGNGPGFSPDGKIFYFSDTMVRKVYAYDLDTQTGALANQRLFTEFSEEQGMPDGMTVDAEGGIWICHWEGWRVTRFLPSGKIDREIRLPCPLVTSCAFAGDALDTLYITTATVGLDAATLQKAPLAGSLFAVKTGHTGLLEPVFG</sequence>
<evidence type="ECO:0000259" key="2">
    <source>
        <dbReference type="Pfam" id="PF08450"/>
    </source>
</evidence>
<dbReference type="InterPro" id="IPR013658">
    <property type="entry name" value="SGL"/>
</dbReference>
<gene>
    <name evidence="3" type="ORF">SMD31_16935</name>
</gene>
<feature type="domain" description="SMP-30/Gluconolactonase/LRE-like region" evidence="2">
    <location>
        <begin position="15"/>
        <end position="258"/>
    </location>
</feature>
<dbReference type="PRINTS" id="PR01790">
    <property type="entry name" value="SMP30FAMILY"/>
</dbReference>
<proteinExistence type="inferred from homology"/>
<dbReference type="InterPro" id="IPR011042">
    <property type="entry name" value="6-blade_b-propeller_TolB-like"/>
</dbReference>
<dbReference type="Gene3D" id="2.120.10.30">
    <property type="entry name" value="TolB, C-terminal domain"/>
    <property type="match status" value="1"/>
</dbReference>
<dbReference type="InterPro" id="IPR005511">
    <property type="entry name" value="SMP-30"/>
</dbReference>
<evidence type="ECO:0000313" key="4">
    <source>
        <dbReference type="Proteomes" id="UP001271769"/>
    </source>
</evidence>
<protein>
    <submittedName>
        <fullName evidence="3">SMP-30/gluconolactonase/LRE family protein</fullName>
        <ecNumber evidence="3">3.1.1.99</ecNumber>
    </submittedName>
</protein>
<name>A0ABU5E2B1_9PROT</name>
<organism evidence="3 4">
    <name type="scientific">Dongia rigui</name>
    <dbReference type="NCBI Taxonomy" id="940149"/>
    <lineage>
        <taxon>Bacteria</taxon>
        <taxon>Pseudomonadati</taxon>
        <taxon>Pseudomonadota</taxon>
        <taxon>Alphaproteobacteria</taxon>
        <taxon>Rhodospirillales</taxon>
        <taxon>Dongiaceae</taxon>
        <taxon>Dongia</taxon>
    </lineage>
</organism>
<evidence type="ECO:0000313" key="3">
    <source>
        <dbReference type="EMBL" id="MDY0873628.1"/>
    </source>
</evidence>
<keyword evidence="4" id="KW-1185">Reference proteome</keyword>
<dbReference type="EMBL" id="JAXCLX010000003">
    <property type="protein sequence ID" value="MDY0873628.1"/>
    <property type="molecule type" value="Genomic_DNA"/>
</dbReference>
<keyword evidence="3" id="KW-0378">Hydrolase</keyword>
<reference evidence="3 4" key="1">
    <citation type="journal article" date="2013" name="Antonie Van Leeuwenhoek">
        <title>Dongia rigui sp. nov., isolated from freshwater of a large wetland in Korea.</title>
        <authorList>
            <person name="Baik K.S."/>
            <person name="Hwang Y.M."/>
            <person name="Choi J.S."/>
            <person name="Kwon J."/>
            <person name="Seong C.N."/>
        </authorList>
    </citation>
    <scope>NUCLEOTIDE SEQUENCE [LARGE SCALE GENOMIC DNA]</scope>
    <source>
        <strain evidence="3 4">04SU4-P</strain>
    </source>
</reference>
<comment type="similarity">
    <text evidence="1">Belongs to the SMP-30/CGR1 family.</text>
</comment>
<comment type="caution">
    <text evidence="3">The sequence shown here is derived from an EMBL/GenBank/DDBJ whole genome shotgun (WGS) entry which is preliminary data.</text>
</comment>
<dbReference type="RefSeq" id="WP_320502102.1">
    <property type="nucleotide sequence ID" value="NZ_JAXCLX010000003.1"/>
</dbReference>
<dbReference type="Pfam" id="PF08450">
    <property type="entry name" value="SGL"/>
    <property type="match status" value="1"/>
</dbReference>
<dbReference type="Proteomes" id="UP001271769">
    <property type="component" value="Unassembled WGS sequence"/>
</dbReference>
<dbReference type="SUPFAM" id="SSF63829">
    <property type="entry name" value="Calcium-dependent phosphotriesterase"/>
    <property type="match status" value="1"/>
</dbReference>
<dbReference type="EC" id="3.1.1.99" evidence="3"/>
<evidence type="ECO:0000256" key="1">
    <source>
        <dbReference type="ARBA" id="ARBA00008853"/>
    </source>
</evidence>